<feature type="region of interest" description="Disordered" evidence="1">
    <location>
        <begin position="31"/>
        <end position="121"/>
    </location>
</feature>
<evidence type="ECO:0000313" key="3">
    <source>
        <dbReference type="Proteomes" id="UP001500221"/>
    </source>
</evidence>
<comment type="caution">
    <text evidence="2">The sequence shown here is derived from an EMBL/GenBank/DDBJ whole genome shotgun (WGS) entry which is preliminary data.</text>
</comment>
<name>A0ABP9PN60_9ACTN</name>
<accession>A0ABP9PN60</accession>
<protein>
    <submittedName>
        <fullName evidence="2">Uncharacterized protein</fullName>
    </submittedName>
</protein>
<sequence length="121" mass="12263">MDPKALLGTIRRTAGGAASRVVPVGARVVGEARRRLGGARGAETRPSPESTPSCDETPAPAATPPAEADPGTTSLPEGEPTPSPASIAKNVAPPRPTVTPRPAEARPSPDDVPGGRLPPRR</sequence>
<organism evidence="2 3">
    <name type="scientific">Nocardioides marinquilinus</name>
    <dbReference type="NCBI Taxonomy" id="1210400"/>
    <lineage>
        <taxon>Bacteria</taxon>
        <taxon>Bacillati</taxon>
        <taxon>Actinomycetota</taxon>
        <taxon>Actinomycetes</taxon>
        <taxon>Propionibacteriales</taxon>
        <taxon>Nocardioidaceae</taxon>
        <taxon>Nocardioides</taxon>
    </lineage>
</organism>
<dbReference type="RefSeq" id="WP_345458651.1">
    <property type="nucleotide sequence ID" value="NZ_BAABKG010000003.1"/>
</dbReference>
<gene>
    <name evidence="2" type="ORF">GCM10023340_24100</name>
</gene>
<feature type="compositionally biased region" description="Low complexity" evidence="1">
    <location>
        <begin position="55"/>
        <end position="70"/>
    </location>
</feature>
<dbReference type="EMBL" id="BAABKG010000003">
    <property type="protein sequence ID" value="GAA5149180.1"/>
    <property type="molecule type" value="Genomic_DNA"/>
</dbReference>
<evidence type="ECO:0000313" key="2">
    <source>
        <dbReference type="EMBL" id="GAA5149180.1"/>
    </source>
</evidence>
<reference evidence="3" key="1">
    <citation type="journal article" date="2019" name="Int. J. Syst. Evol. Microbiol.">
        <title>The Global Catalogue of Microorganisms (GCM) 10K type strain sequencing project: providing services to taxonomists for standard genome sequencing and annotation.</title>
        <authorList>
            <consortium name="The Broad Institute Genomics Platform"/>
            <consortium name="The Broad Institute Genome Sequencing Center for Infectious Disease"/>
            <person name="Wu L."/>
            <person name="Ma J."/>
        </authorList>
    </citation>
    <scope>NUCLEOTIDE SEQUENCE [LARGE SCALE GENOMIC DNA]</scope>
    <source>
        <strain evidence="3">JCM 18459</strain>
    </source>
</reference>
<proteinExistence type="predicted"/>
<dbReference type="Proteomes" id="UP001500221">
    <property type="component" value="Unassembled WGS sequence"/>
</dbReference>
<keyword evidence="3" id="KW-1185">Reference proteome</keyword>
<evidence type="ECO:0000256" key="1">
    <source>
        <dbReference type="SAM" id="MobiDB-lite"/>
    </source>
</evidence>